<dbReference type="InterPro" id="IPR043128">
    <property type="entry name" value="Rev_trsase/Diguanyl_cyclase"/>
</dbReference>
<dbReference type="OrthoDB" id="775972at2759"/>
<keyword evidence="4" id="KW-1185">Reference proteome</keyword>
<feature type="domain" description="Reverse transcriptase" evidence="2">
    <location>
        <begin position="398"/>
        <end position="490"/>
    </location>
</feature>
<dbReference type="InterPro" id="IPR043502">
    <property type="entry name" value="DNA/RNA_pol_sf"/>
</dbReference>
<evidence type="ECO:0000313" key="3">
    <source>
        <dbReference type="EMBL" id="OWZ17293.1"/>
    </source>
</evidence>
<feature type="region of interest" description="Disordered" evidence="1">
    <location>
        <begin position="83"/>
        <end position="169"/>
    </location>
</feature>
<reference evidence="4" key="1">
    <citation type="submission" date="2017-03" db="EMBL/GenBank/DDBJ databases">
        <title>Phytopthora megakarya and P. palmivora, two closely related causual agents of cacao black pod achieved similar genome size and gene model numbers by different mechanisms.</title>
        <authorList>
            <person name="Ali S."/>
            <person name="Shao J."/>
            <person name="Larry D.J."/>
            <person name="Kronmiller B."/>
            <person name="Shen D."/>
            <person name="Strem M.D."/>
            <person name="Melnick R.L."/>
            <person name="Guiltinan M.J."/>
            <person name="Tyler B.M."/>
            <person name="Meinhardt L.W."/>
            <person name="Bailey B.A."/>
        </authorList>
    </citation>
    <scope>NUCLEOTIDE SEQUENCE [LARGE SCALE GENOMIC DNA]</scope>
    <source>
        <strain evidence="4">zdho120</strain>
    </source>
</reference>
<feature type="region of interest" description="Disordered" evidence="1">
    <location>
        <begin position="514"/>
        <end position="610"/>
    </location>
</feature>
<dbReference type="Pfam" id="PF00078">
    <property type="entry name" value="RVT_1"/>
    <property type="match status" value="1"/>
</dbReference>
<evidence type="ECO:0000313" key="4">
    <source>
        <dbReference type="Proteomes" id="UP000198211"/>
    </source>
</evidence>
<feature type="compositionally biased region" description="Polar residues" evidence="1">
    <location>
        <begin position="517"/>
        <end position="526"/>
    </location>
</feature>
<gene>
    <name evidence="3" type="ORF">PHMEG_0008790</name>
</gene>
<feature type="region of interest" description="Disordered" evidence="1">
    <location>
        <begin position="653"/>
        <end position="694"/>
    </location>
</feature>
<accession>A0A225WHU5</accession>
<dbReference type="PANTHER" id="PTHR24559:SF444">
    <property type="entry name" value="REVERSE TRANSCRIPTASE DOMAIN-CONTAINING PROTEIN"/>
    <property type="match status" value="1"/>
</dbReference>
<dbReference type="Gene3D" id="3.30.70.270">
    <property type="match status" value="1"/>
</dbReference>
<feature type="compositionally biased region" description="Basic and acidic residues" evidence="1">
    <location>
        <begin position="662"/>
        <end position="673"/>
    </location>
</feature>
<dbReference type="SUPFAM" id="SSF56672">
    <property type="entry name" value="DNA/RNA polymerases"/>
    <property type="match status" value="1"/>
</dbReference>
<dbReference type="EMBL" id="NBNE01000779">
    <property type="protein sequence ID" value="OWZ17293.1"/>
    <property type="molecule type" value="Genomic_DNA"/>
</dbReference>
<dbReference type="InterPro" id="IPR000477">
    <property type="entry name" value="RT_dom"/>
</dbReference>
<proteinExistence type="predicted"/>
<name>A0A225WHU5_9STRA</name>
<evidence type="ECO:0000256" key="1">
    <source>
        <dbReference type="SAM" id="MobiDB-lite"/>
    </source>
</evidence>
<feature type="compositionally biased region" description="Polar residues" evidence="1">
    <location>
        <begin position="592"/>
        <end position="605"/>
    </location>
</feature>
<feature type="compositionally biased region" description="Basic and acidic residues" evidence="1">
    <location>
        <begin position="90"/>
        <end position="116"/>
    </location>
</feature>
<dbReference type="CDD" id="cd01647">
    <property type="entry name" value="RT_LTR"/>
    <property type="match status" value="1"/>
</dbReference>
<dbReference type="Proteomes" id="UP000198211">
    <property type="component" value="Unassembled WGS sequence"/>
</dbReference>
<evidence type="ECO:0000259" key="2">
    <source>
        <dbReference type="Pfam" id="PF00078"/>
    </source>
</evidence>
<feature type="compositionally biased region" description="Basic and acidic residues" evidence="1">
    <location>
        <begin position="564"/>
        <end position="577"/>
    </location>
</feature>
<organism evidence="3 4">
    <name type="scientific">Phytophthora megakarya</name>
    <dbReference type="NCBI Taxonomy" id="4795"/>
    <lineage>
        <taxon>Eukaryota</taxon>
        <taxon>Sar</taxon>
        <taxon>Stramenopiles</taxon>
        <taxon>Oomycota</taxon>
        <taxon>Peronosporomycetes</taxon>
        <taxon>Peronosporales</taxon>
        <taxon>Peronosporaceae</taxon>
        <taxon>Phytophthora</taxon>
    </lineage>
</organism>
<feature type="compositionally biased region" description="Polar residues" evidence="1">
    <location>
        <begin position="674"/>
        <end position="683"/>
    </location>
</feature>
<sequence length="823" mass="90128">MVVTTTTRISGATGTVNHCIAKPGSSDTRAAADQEGAVASTVAPTEPASLVSDYRITSETCKAELTTANHAVVTSRSGITAAAASGDLSSHNECKHQGNAEERRAAMGERERRRQDAGQALSDLGKRRQRREREGQTASTSAPSERARVSLVKQQRQRKTESATPADDQMRIKLDSGARYTIVGTEWMQYDDMVSNDAPVDYVEGIGGFLLDVVGVWCFEVETVFGERISVEACVIDGCTEEFLLGVDFMRTKGATTAFDRHEVAAVRMIRNAGLQGSTVTPIEVSVAARMVSADCFTREDYRLSFAGSHARLPTKRELGRWIPIDDDMEVLSRGGQLDTERVRSWLTELGDDETPLDGEEDGDCPPPTTLKVYHHIDTSDANLDEASEAIAEGRRRDGEVRFCVDFRALNAITKKDVYLIPRIYETLKTLGVALLFSTLDLRTGYWQVLVAPEVRDKTAFLTKKGLYRFIRMPFGLSNASATFQRLMNGTVVTEDVVGATATKPQVMHSVAEAEKQTPQANSTTALVVETEPSGSRRTSRAQRPGGGAQIANSNRPLTWAAKKRADEESRRQEAADKTNAADTNAWLSLELPTTSGTVDPTTKGPTRDVKTPVATRTAGINAMAFTNEGGDGDARRMLTPADLDDRVQRRRRQVAGNNGRVRNEVTKRDRSARATTKVSSLVTDLPTGREKPVKTVTWAADVESSGPVNENDRDYDERFRGDMGQLERRDEDVLVVNAQYRWALDVAGSLLMSGGGERYVIAAVEYVTRYAVVTTVNQHTANNVGDSRPGRLETYERLLAERGMLTVTKLKEGDELAGTKEL</sequence>
<protein>
    <recommendedName>
        <fullName evidence="2">Reverse transcriptase domain-containing protein</fullName>
    </recommendedName>
</protein>
<comment type="caution">
    <text evidence="3">The sequence shown here is derived from an EMBL/GenBank/DDBJ whole genome shotgun (WGS) entry which is preliminary data.</text>
</comment>
<dbReference type="Gene3D" id="3.10.10.10">
    <property type="entry name" value="HIV Type 1 Reverse Transcriptase, subunit A, domain 1"/>
    <property type="match status" value="1"/>
</dbReference>
<dbReference type="InterPro" id="IPR053134">
    <property type="entry name" value="RNA-dir_DNA_polymerase"/>
</dbReference>
<dbReference type="PANTHER" id="PTHR24559">
    <property type="entry name" value="TRANSPOSON TY3-I GAG-POL POLYPROTEIN"/>
    <property type="match status" value="1"/>
</dbReference>
<dbReference type="AlphaFoldDB" id="A0A225WHU5"/>